<dbReference type="PROSITE" id="PS51257">
    <property type="entry name" value="PROKAR_LIPOPROTEIN"/>
    <property type="match status" value="1"/>
</dbReference>
<dbReference type="InParanoid" id="A0A4V3CT92"/>
<dbReference type="Gene3D" id="3.30.870.10">
    <property type="entry name" value="Endonuclease Chain A"/>
    <property type="match status" value="2"/>
</dbReference>
<dbReference type="EMBL" id="SNXS01000004">
    <property type="protein sequence ID" value="TDP64264.1"/>
    <property type="molecule type" value="Genomic_DNA"/>
</dbReference>
<proteinExistence type="predicted"/>
<dbReference type="SMART" id="SM00155">
    <property type="entry name" value="PLDc"/>
    <property type="match status" value="2"/>
</dbReference>
<gene>
    <name evidence="2" type="ORF">DES47_104553</name>
</gene>
<dbReference type="PANTHER" id="PTHR21248:SF22">
    <property type="entry name" value="PHOSPHOLIPASE D"/>
    <property type="match status" value="1"/>
</dbReference>
<accession>A0A4V3CT92</accession>
<dbReference type="AlphaFoldDB" id="A0A4V3CT92"/>
<dbReference type="InterPro" id="IPR001736">
    <property type="entry name" value="PLipase_D/transphosphatidylase"/>
</dbReference>
<dbReference type="Pfam" id="PF13091">
    <property type="entry name" value="PLDc_2"/>
    <property type="match status" value="2"/>
</dbReference>
<evidence type="ECO:0000313" key="3">
    <source>
        <dbReference type="Proteomes" id="UP000295361"/>
    </source>
</evidence>
<dbReference type="SUPFAM" id="SSF56024">
    <property type="entry name" value="Phospholipase D/nuclease"/>
    <property type="match status" value="2"/>
</dbReference>
<dbReference type="InterPro" id="IPR025202">
    <property type="entry name" value="PLD-like_dom"/>
</dbReference>
<dbReference type="PANTHER" id="PTHR21248">
    <property type="entry name" value="CARDIOLIPIN SYNTHASE"/>
    <property type="match status" value="1"/>
</dbReference>
<name>A0A4V3CT92_9BURK</name>
<dbReference type="Proteomes" id="UP000295361">
    <property type="component" value="Unassembled WGS sequence"/>
</dbReference>
<dbReference type="GO" id="GO:0016020">
    <property type="term" value="C:membrane"/>
    <property type="evidence" value="ECO:0007669"/>
    <property type="project" value="TreeGrafter"/>
</dbReference>
<dbReference type="GO" id="GO:0032049">
    <property type="term" value="P:cardiolipin biosynthetic process"/>
    <property type="evidence" value="ECO:0007669"/>
    <property type="project" value="UniProtKB-ARBA"/>
</dbReference>
<protein>
    <submittedName>
        <fullName evidence="2">Cardiolipin synthase</fullName>
    </submittedName>
</protein>
<keyword evidence="3" id="KW-1185">Reference proteome</keyword>
<feature type="domain" description="PLD phosphodiesterase" evidence="1">
    <location>
        <begin position="383"/>
        <end position="410"/>
    </location>
</feature>
<feature type="domain" description="PLD phosphodiesterase" evidence="1">
    <location>
        <begin position="200"/>
        <end position="227"/>
    </location>
</feature>
<sequence length="470" mass="50118">MHRCHPIATTESMRKTSGLLIALSLLGLQACSMLPVRPPLSTAAAAVPSRPALHGVKGPMAPQARQRVLAQLAAEGKADLSSRHLALLTQAGSLPFYTGNQARLLIDGPATFAAMFAELEQARSSILLETYILEDQGLAQRLAELLLRKEAQGVKTHVLYDALGSVATATAYFDALRAGGVAVCAFNPVNPLTRPGHWDLTQRDHRKILVVDGAVAFVGGINISEVYASGSFGRRKSRSAERGWRDTQVQLRGPAVLALDTLVREAWSAQGCGSLPGPAAAPASTAAGTQVIQIIPSGADGNEARMYAALLTAIDGAQRSVHLTMGYFAPGADMIAALTEAAQRGVDVVLILPSMSDFAPVLHAGRSHYEVLLQAGVKLHELQGAVLHAKTAVIDGVFSTVGSSNMDWRSFVGNNEINAVMIGDDFGQEMEAMFRRDLAASAPVTLAQWQARPWLQRAKEQAARLLESWW</sequence>
<dbReference type="FunCoup" id="A0A4V3CT92">
    <property type="interactions" value="123"/>
</dbReference>
<dbReference type="PROSITE" id="PS50035">
    <property type="entry name" value="PLD"/>
    <property type="match status" value="2"/>
</dbReference>
<evidence type="ECO:0000259" key="1">
    <source>
        <dbReference type="PROSITE" id="PS50035"/>
    </source>
</evidence>
<dbReference type="CDD" id="cd09110">
    <property type="entry name" value="PLDc_CLS_1"/>
    <property type="match status" value="1"/>
</dbReference>
<comment type="caution">
    <text evidence="2">The sequence shown here is derived from an EMBL/GenBank/DDBJ whole genome shotgun (WGS) entry which is preliminary data.</text>
</comment>
<dbReference type="GO" id="GO:0008808">
    <property type="term" value="F:cardiolipin synthase activity"/>
    <property type="evidence" value="ECO:0007669"/>
    <property type="project" value="TreeGrafter"/>
</dbReference>
<organism evidence="2 3">
    <name type="scientific">Roseateles toxinivorans</name>
    <dbReference type="NCBI Taxonomy" id="270368"/>
    <lineage>
        <taxon>Bacteria</taxon>
        <taxon>Pseudomonadati</taxon>
        <taxon>Pseudomonadota</taxon>
        <taxon>Betaproteobacteria</taxon>
        <taxon>Burkholderiales</taxon>
        <taxon>Sphaerotilaceae</taxon>
        <taxon>Roseateles</taxon>
    </lineage>
</organism>
<reference evidence="2 3" key="1">
    <citation type="submission" date="2019-03" db="EMBL/GenBank/DDBJ databases">
        <title>Genomic Encyclopedia of Type Strains, Phase IV (KMG-IV): sequencing the most valuable type-strain genomes for metagenomic binning, comparative biology and taxonomic classification.</title>
        <authorList>
            <person name="Goeker M."/>
        </authorList>
    </citation>
    <scope>NUCLEOTIDE SEQUENCE [LARGE SCALE GENOMIC DNA]</scope>
    <source>
        <strain evidence="2 3">DSM 16998</strain>
    </source>
</reference>
<dbReference type="CDD" id="cd09159">
    <property type="entry name" value="PLDc_ybhO_like_2"/>
    <property type="match status" value="1"/>
</dbReference>
<evidence type="ECO:0000313" key="2">
    <source>
        <dbReference type="EMBL" id="TDP64264.1"/>
    </source>
</evidence>